<dbReference type="GO" id="GO:0072546">
    <property type="term" value="C:EMC complex"/>
    <property type="evidence" value="ECO:0007669"/>
    <property type="project" value="UniProtKB-UniRule"/>
</dbReference>
<keyword evidence="3" id="KW-0472">Membrane</keyword>
<evidence type="ECO:0000259" key="4">
    <source>
        <dbReference type="Pfam" id="PF22890"/>
    </source>
</evidence>
<comment type="function">
    <text evidence="3">Part of the endoplasmic reticulum membrane protein complex (EMC) that enables the energy-independent insertion into endoplasmic reticulum membranes of newly synthesized membrane proteins.</text>
</comment>
<keyword evidence="6" id="KW-1185">Reference proteome</keyword>
<dbReference type="InterPro" id="IPR011990">
    <property type="entry name" value="TPR-like_helical_dom_sf"/>
</dbReference>
<dbReference type="Proteomes" id="UP000026962">
    <property type="component" value="Chromosome 2"/>
</dbReference>
<dbReference type="SUPFAM" id="SSF48452">
    <property type="entry name" value="TPR-like"/>
    <property type="match status" value="1"/>
</dbReference>
<dbReference type="OMA" id="MSDQEGW"/>
<dbReference type="InterPro" id="IPR055217">
    <property type="entry name" value="TPR_EMC2"/>
</dbReference>
<dbReference type="PANTHER" id="PTHR12760">
    <property type="entry name" value="TETRATRICOPEPTIDE REPEAT PROTEIN"/>
    <property type="match status" value="1"/>
</dbReference>
<dbReference type="Gene3D" id="1.25.40.10">
    <property type="entry name" value="Tetratricopeptide repeat domain"/>
    <property type="match status" value="1"/>
</dbReference>
<dbReference type="STRING" id="4537.A0A0E0JV05"/>
<proteinExistence type="inferred from homology"/>
<reference evidence="5" key="1">
    <citation type="submission" date="2015-04" db="UniProtKB">
        <authorList>
            <consortium name="EnsemblPlants"/>
        </authorList>
    </citation>
    <scope>IDENTIFICATION</scope>
</reference>
<keyword evidence="3" id="KW-0256">Endoplasmic reticulum</keyword>
<dbReference type="EnsemblPlants" id="OPUNC02G01570.1">
    <property type="protein sequence ID" value="OPUNC02G01570.1"/>
    <property type="gene ID" value="OPUNC02G01570"/>
</dbReference>
<evidence type="ECO:0000256" key="1">
    <source>
        <dbReference type="ARBA" id="ARBA00022737"/>
    </source>
</evidence>
<organism evidence="5">
    <name type="scientific">Oryza punctata</name>
    <name type="common">Red rice</name>
    <dbReference type="NCBI Taxonomy" id="4537"/>
    <lineage>
        <taxon>Eukaryota</taxon>
        <taxon>Viridiplantae</taxon>
        <taxon>Streptophyta</taxon>
        <taxon>Embryophyta</taxon>
        <taxon>Tracheophyta</taxon>
        <taxon>Spermatophyta</taxon>
        <taxon>Magnoliopsida</taxon>
        <taxon>Liliopsida</taxon>
        <taxon>Poales</taxon>
        <taxon>Poaceae</taxon>
        <taxon>BOP clade</taxon>
        <taxon>Oryzoideae</taxon>
        <taxon>Oryzeae</taxon>
        <taxon>Oryzinae</taxon>
        <taxon>Oryza</taxon>
    </lineage>
</organism>
<name>A0A0E0JV05_ORYPU</name>
<reference evidence="5" key="2">
    <citation type="submission" date="2018-05" db="EMBL/GenBank/DDBJ databases">
        <title>OpunRS2 (Oryza punctata Reference Sequence Version 2).</title>
        <authorList>
            <person name="Zhang J."/>
            <person name="Kudrna D."/>
            <person name="Lee S."/>
            <person name="Talag J."/>
            <person name="Welchert J."/>
            <person name="Wing R.A."/>
        </authorList>
    </citation>
    <scope>NUCLEOTIDE SEQUENCE [LARGE SCALE GENOMIC DNA]</scope>
</reference>
<evidence type="ECO:0000313" key="6">
    <source>
        <dbReference type="Proteomes" id="UP000026962"/>
    </source>
</evidence>
<evidence type="ECO:0000256" key="2">
    <source>
        <dbReference type="ARBA" id="ARBA00022803"/>
    </source>
</evidence>
<dbReference type="InterPro" id="IPR039856">
    <property type="entry name" value="EMC2-like"/>
</dbReference>
<accession>A0A0E0JV05</accession>
<keyword evidence="2" id="KW-0802">TPR repeat</keyword>
<evidence type="ECO:0000313" key="5">
    <source>
        <dbReference type="EnsemblPlants" id="OPUNC02G01570.1"/>
    </source>
</evidence>
<dbReference type="Pfam" id="PF22890">
    <property type="entry name" value="TPR_EMC2"/>
    <property type="match status" value="1"/>
</dbReference>
<feature type="domain" description="EMC2 TPR-like" evidence="4">
    <location>
        <begin position="110"/>
        <end position="172"/>
    </location>
</feature>
<protein>
    <recommendedName>
        <fullName evidence="3">ER membrane protein complex subunit 2</fullName>
    </recommendedName>
</protein>
<comment type="subunit">
    <text evidence="3">Component of the ER membrane protein complex (EMC).</text>
</comment>
<sequence>MAASAAAAAAATAAEDEARLLRLEEQAEHGGGGAWEYLCLARRLRARRPEPVLRLGLALLNDSSARSRLASEQWTLYEQVAVAAMDCQRLDVAKDCIGVLSKQFPGSMRVGRLEALLFEAKGEWTDAERAYALILENNPFDQIVHKRKIAIAKAQGDMALAVEYLNKYLELYKQAAFCYEELILAQPTVPLYHLAYAEVLYTMGGLENIQTARKYYASTIQLTGGKNTRALFGVCLCSSAINQLTKGRNKEEESSELQSLAAEALLKDYKQRAPSKEALITSLLKNMKLS</sequence>
<dbReference type="eggNOG" id="KOG3060">
    <property type="taxonomic scope" value="Eukaryota"/>
</dbReference>
<evidence type="ECO:0000256" key="3">
    <source>
        <dbReference type="RuleBase" id="RU367091"/>
    </source>
</evidence>
<dbReference type="Gramene" id="OPUNC02G01570.1">
    <property type="protein sequence ID" value="OPUNC02G01570.1"/>
    <property type="gene ID" value="OPUNC02G01570"/>
</dbReference>
<comment type="similarity">
    <text evidence="3">Belongs to the EMC2 family.</text>
</comment>
<dbReference type="AlphaFoldDB" id="A0A0E0JV05"/>
<comment type="subcellular location">
    <subcellularLocation>
        <location evidence="3">Endoplasmic reticulum membrane</location>
        <topology evidence="3">Peripheral membrane protein</topology>
        <orientation evidence="3">Cytoplasmic side</orientation>
    </subcellularLocation>
</comment>
<keyword evidence="1" id="KW-0677">Repeat</keyword>
<dbReference type="HOGENOM" id="CLU_052388_1_1_1"/>
<dbReference type="FunFam" id="1.25.40.10:FF:000326">
    <property type="entry name" value="ER membrane protein complex subunit 2"/>
    <property type="match status" value="1"/>
</dbReference>